<dbReference type="EMBL" id="QJKJ01001898">
    <property type="protein sequence ID" value="RDY05343.1"/>
    <property type="molecule type" value="Genomic_DNA"/>
</dbReference>
<sequence length="98" mass="11340">MDILGPFPMAKGQVKFLCVGVDYFTKWIEEKPLATMTTQKVQRFIWKNIICRYRIPNSVANFDDGSEELRDYRLSNYLASYGVTIAPHSPPQERPLIN</sequence>
<gene>
    <name evidence="1" type="ORF">CR513_10842</name>
</gene>
<protein>
    <recommendedName>
        <fullName evidence="3">Integrase catalytic domain-containing protein</fullName>
    </recommendedName>
</protein>
<dbReference type="Gene3D" id="3.30.420.10">
    <property type="entry name" value="Ribonuclease H-like superfamily/Ribonuclease H"/>
    <property type="match status" value="1"/>
</dbReference>
<proteinExistence type="predicted"/>
<evidence type="ECO:0000313" key="1">
    <source>
        <dbReference type="EMBL" id="RDY05343.1"/>
    </source>
</evidence>
<dbReference type="SUPFAM" id="SSF53098">
    <property type="entry name" value="Ribonuclease H-like"/>
    <property type="match status" value="1"/>
</dbReference>
<keyword evidence="2" id="KW-1185">Reference proteome</keyword>
<dbReference type="OrthoDB" id="1433105at2759"/>
<dbReference type="InterPro" id="IPR036397">
    <property type="entry name" value="RNaseH_sf"/>
</dbReference>
<comment type="caution">
    <text evidence="1">The sequence shown here is derived from an EMBL/GenBank/DDBJ whole genome shotgun (WGS) entry which is preliminary data.</text>
</comment>
<name>A0A371HRE0_MUCPR</name>
<dbReference type="GO" id="GO:0003676">
    <property type="term" value="F:nucleic acid binding"/>
    <property type="evidence" value="ECO:0007669"/>
    <property type="project" value="InterPro"/>
</dbReference>
<feature type="non-terminal residue" evidence="1">
    <location>
        <position position="1"/>
    </location>
</feature>
<organism evidence="1 2">
    <name type="scientific">Mucuna pruriens</name>
    <name type="common">Velvet bean</name>
    <name type="synonym">Dolichos pruriens</name>
    <dbReference type="NCBI Taxonomy" id="157652"/>
    <lineage>
        <taxon>Eukaryota</taxon>
        <taxon>Viridiplantae</taxon>
        <taxon>Streptophyta</taxon>
        <taxon>Embryophyta</taxon>
        <taxon>Tracheophyta</taxon>
        <taxon>Spermatophyta</taxon>
        <taxon>Magnoliopsida</taxon>
        <taxon>eudicotyledons</taxon>
        <taxon>Gunneridae</taxon>
        <taxon>Pentapetalae</taxon>
        <taxon>rosids</taxon>
        <taxon>fabids</taxon>
        <taxon>Fabales</taxon>
        <taxon>Fabaceae</taxon>
        <taxon>Papilionoideae</taxon>
        <taxon>50 kb inversion clade</taxon>
        <taxon>NPAAA clade</taxon>
        <taxon>indigoferoid/millettioid clade</taxon>
        <taxon>Phaseoleae</taxon>
        <taxon>Mucuna</taxon>
    </lineage>
</organism>
<evidence type="ECO:0000313" key="2">
    <source>
        <dbReference type="Proteomes" id="UP000257109"/>
    </source>
</evidence>
<accession>A0A371HRE0</accession>
<dbReference type="AlphaFoldDB" id="A0A371HRE0"/>
<dbReference type="Proteomes" id="UP000257109">
    <property type="component" value="Unassembled WGS sequence"/>
</dbReference>
<evidence type="ECO:0008006" key="3">
    <source>
        <dbReference type="Google" id="ProtNLM"/>
    </source>
</evidence>
<dbReference type="InterPro" id="IPR012337">
    <property type="entry name" value="RNaseH-like_sf"/>
</dbReference>
<reference evidence="1" key="1">
    <citation type="submission" date="2018-05" db="EMBL/GenBank/DDBJ databases">
        <title>Draft genome of Mucuna pruriens seed.</title>
        <authorList>
            <person name="Nnadi N.E."/>
            <person name="Vos R."/>
            <person name="Hasami M.H."/>
            <person name="Devisetty U.K."/>
            <person name="Aguiy J.C."/>
        </authorList>
    </citation>
    <scope>NUCLEOTIDE SEQUENCE [LARGE SCALE GENOMIC DNA]</scope>
    <source>
        <strain evidence="1">JCA_2017</strain>
    </source>
</reference>